<evidence type="ECO:0000313" key="1">
    <source>
        <dbReference type="EMBL" id="CAI9289434.1"/>
    </source>
</evidence>
<protein>
    <submittedName>
        <fullName evidence="1">Uncharacterized protein</fullName>
    </submittedName>
</protein>
<reference evidence="1" key="1">
    <citation type="submission" date="2023-04" db="EMBL/GenBank/DDBJ databases">
        <authorList>
            <person name="Vijverberg K."/>
            <person name="Xiong W."/>
            <person name="Schranz E."/>
        </authorList>
    </citation>
    <scope>NUCLEOTIDE SEQUENCE</scope>
</reference>
<dbReference type="AlphaFoldDB" id="A0AA36EAS7"/>
<organism evidence="1 2">
    <name type="scientific">Lactuca saligna</name>
    <name type="common">Willowleaf lettuce</name>
    <dbReference type="NCBI Taxonomy" id="75948"/>
    <lineage>
        <taxon>Eukaryota</taxon>
        <taxon>Viridiplantae</taxon>
        <taxon>Streptophyta</taxon>
        <taxon>Embryophyta</taxon>
        <taxon>Tracheophyta</taxon>
        <taxon>Spermatophyta</taxon>
        <taxon>Magnoliopsida</taxon>
        <taxon>eudicotyledons</taxon>
        <taxon>Gunneridae</taxon>
        <taxon>Pentapetalae</taxon>
        <taxon>asterids</taxon>
        <taxon>campanulids</taxon>
        <taxon>Asterales</taxon>
        <taxon>Asteraceae</taxon>
        <taxon>Cichorioideae</taxon>
        <taxon>Cichorieae</taxon>
        <taxon>Lactucinae</taxon>
        <taxon>Lactuca</taxon>
    </lineage>
</organism>
<dbReference type="Proteomes" id="UP001177003">
    <property type="component" value="Chromosome 6"/>
</dbReference>
<sequence length="148" mass="16122">MHKIAPTLQLITCELEQGTSSKGSVADMKEEKYIEEGEEEEDEEDLFEIDLEAVGNLSPPCYWGTYLTATKNTLFANCLVPIEYVSSAVPMANLKDAKQTWMGSESGTVVWVRGAVPLQNFDGVSSLGALSNLLQKTLDVSSSLNQGK</sequence>
<keyword evidence="2" id="KW-1185">Reference proteome</keyword>
<proteinExistence type="predicted"/>
<dbReference type="EMBL" id="OX465082">
    <property type="protein sequence ID" value="CAI9289434.1"/>
    <property type="molecule type" value="Genomic_DNA"/>
</dbReference>
<gene>
    <name evidence="1" type="ORF">LSALG_LOCUS28674</name>
</gene>
<evidence type="ECO:0000313" key="2">
    <source>
        <dbReference type="Proteomes" id="UP001177003"/>
    </source>
</evidence>
<accession>A0AA36EAS7</accession>
<name>A0AA36EAS7_LACSI</name>